<keyword evidence="3" id="KW-1185">Reference proteome</keyword>
<dbReference type="Pfam" id="PF07883">
    <property type="entry name" value="Cupin_2"/>
    <property type="match status" value="1"/>
</dbReference>
<gene>
    <name evidence="2" type="ORF">BRPE64_DCDS05420</name>
</gene>
<dbReference type="InterPro" id="IPR014710">
    <property type="entry name" value="RmlC-like_jellyroll"/>
</dbReference>
<reference evidence="2 3" key="2">
    <citation type="journal article" date="2018" name="Int. J. Syst. Evol. Microbiol.">
        <title>Burkholderia insecticola sp. nov., a gut symbiotic bacterium of the bean bug Riptortus pedestris.</title>
        <authorList>
            <person name="Takeshita K."/>
            <person name="Tamaki H."/>
            <person name="Ohbayashi T."/>
            <person name="Meng X.-Y."/>
            <person name="Sone T."/>
            <person name="Mitani Y."/>
            <person name="Peeters C."/>
            <person name="Kikuchi Y."/>
            <person name="Vandamme P."/>
        </authorList>
    </citation>
    <scope>NUCLEOTIDE SEQUENCE [LARGE SCALE GENOMIC DNA]</scope>
    <source>
        <strain evidence="2">RPE64</strain>
        <plasmid evidence="2 3">p1</plasmid>
    </source>
</reference>
<dbReference type="AlphaFoldDB" id="R4WS37"/>
<evidence type="ECO:0000259" key="1">
    <source>
        <dbReference type="Pfam" id="PF07883"/>
    </source>
</evidence>
<dbReference type="SUPFAM" id="SSF51182">
    <property type="entry name" value="RmlC-like cupins"/>
    <property type="match status" value="1"/>
</dbReference>
<feature type="domain" description="Cupin type-2" evidence="1">
    <location>
        <begin position="43"/>
        <end position="109"/>
    </location>
</feature>
<dbReference type="KEGG" id="buo:BRPE64_DCDS05420"/>
<dbReference type="OrthoDB" id="9791637at2"/>
<protein>
    <recommendedName>
        <fullName evidence="1">Cupin type-2 domain-containing protein</fullName>
    </recommendedName>
</protein>
<sequence length="164" mass="17949">MQSDLLHTKAPDSLISIPSIGVDIDVRIAPATTHARATLIETTDAPGFGPPQHRHQRETEVFHILQGRYLFEVDGQRIVANVGDTVVARVGSTHRFTSIDTKPSRMLVLITPGLDATAFFSELREVMAKGKPDPEALQSLGDKWDIEFLGPPLTCPAELKDSAR</sequence>
<dbReference type="EMBL" id="AP013061">
    <property type="protein sequence ID" value="BAN27478.1"/>
    <property type="molecule type" value="Genomic_DNA"/>
</dbReference>
<accession>R4WS37</accession>
<dbReference type="InterPro" id="IPR011051">
    <property type="entry name" value="RmlC_Cupin_sf"/>
</dbReference>
<dbReference type="Gene3D" id="2.60.120.10">
    <property type="entry name" value="Jelly Rolls"/>
    <property type="match status" value="1"/>
</dbReference>
<organism evidence="2 3">
    <name type="scientific">Caballeronia insecticola</name>
    <dbReference type="NCBI Taxonomy" id="758793"/>
    <lineage>
        <taxon>Bacteria</taxon>
        <taxon>Pseudomonadati</taxon>
        <taxon>Pseudomonadota</taxon>
        <taxon>Betaproteobacteria</taxon>
        <taxon>Burkholderiales</taxon>
        <taxon>Burkholderiaceae</taxon>
        <taxon>Caballeronia</taxon>
    </lineage>
</organism>
<evidence type="ECO:0000313" key="3">
    <source>
        <dbReference type="Proteomes" id="UP000013966"/>
    </source>
</evidence>
<name>R4WS37_9BURK</name>
<dbReference type="PANTHER" id="PTHR36440">
    <property type="entry name" value="PUTATIVE (AFU_ORTHOLOGUE AFUA_8G07350)-RELATED"/>
    <property type="match status" value="1"/>
</dbReference>
<dbReference type="InterPro" id="IPR013096">
    <property type="entry name" value="Cupin_2"/>
</dbReference>
<dbReference type="PANTHER" id="PTHR36440:SF1">
    <property type="entry name" value="PUTATIVE (AFU_ORTHOLOGUE AFUA_8G07350)-RELATED"/>
    <property type="match status" value="1"/>
</dbReference>
<dbReference type="PATRIC" id="fig|758793.3.peg.5687"/>
<dbReference type="InterPro" id="IPR053146">
    <property type="entry name" value="QDO-like"/>
</dbReference>
<evidence type="ECO:0000313" key="2">
    <source>
        <dbReference type="EMBL" id="BAN27478.1"/>
    </source>
</evidence>
<reference evidence="2 3" key="1">
    <citation type="journal article" date="2013" name="Genome Announc.">
        <title>Complete Genome Sequence of Burkholderia sp. Strain RPE64, Bacterial Symbiont of the Bean Bug Riptortus pedestris.</title>
        <authorList>
            <person name="Shibata T.F."/>
            <person name="Maeda T."/>
            <person name="Nikoh N."/>
            <person name="Yamaguchi K."/>
            <person name="Oshima K."/>
            <person name="Hattori M."/>
            <person name="Nishiyama T."/>
            <person name="Hasebe M."/>
            <person name="Fukatsu T."/>
            <person name="Kikuchi Y."/>
            <person name="Shigenobu S."/>
        </authorList>
    </citation>
    <scope>NUCLEOTIDE SEQUENCE [LARGE SCALE GENOMIC DNA]</scope>
    <source>
        <plasmid evidence="2 3">p1</plasmid>
    </source>
</reference>
<dbReference type="Proteomes" id="UP000013966">
    <property type="component" value="Plasmid p1"/>
</dbReference>
<dbReference type="HOGENOM" id="CLU_103066_6_2_4"/>
<proteinExistence type="predicted"/>
<geneLocation type="plasmid" evidence="2 3">
    <name>p1</name>
</geneLocation>
<keyword evidence="2" id="KW-0614">Plasmid</keyword>